<sequence>MSQKKGILSQNTSYQARVKIIAEEKEQNPSLPVCPPPPPASITAPKVNVGAKDEIELLRDGVKNIHGQQVRKI</sequence>
<dbReference type="Proteomes" id="UP000887581">
    <property type="component" value="Unplaced"/>
</dbReference>
<evidence type="ECO:0000313" key="2">
    <source>
        <dbReference type="WBParaSite" id="sdigi.contig438.g8321.t1"/>
    </source>
</evidence>
<proteinExistence type="predicted"/>
<keyword evidence="1" id="KW-1185">Reference proteome</keyword>
<accession>A0A915Q108</accession>
<evidence type="ECO:0000313" key="1">
    <source>
        <dbReference type="Proteomes" id="UP000887581"/>
    </source>
</evidence>
<name>A0A915Q108_9BILA</name>
<organism evidence="1 2">
    <name type="scientific">Setaria digitata</name>
    <dbReference type="NCBI Taxonomy" id="48799"/>
    <lineage>
        <taxon>Eukaryota</taxon>
        <taxon>Metazoa</taxon>
        <taxon>Ecdysozoa</taxon>
        <taxon>Nematoda</taxon>
        <taxon>Chromadorea</taxon>
        <taxon>Rhabditida</taxon>
        <taxon>Spirurina</taxon>
        <taxon>Spiruromorpha</taxon>
        <taxon>Filarioidea</taxon>
        <taxon>Setariidae</taxon>
        <taxon>Setaria</taxon>
    </lineage>
</organism>
<reference evidence="2" key="1">
    <citation type="submission" date="2022-11" db="UniProtKB">
        <authorList>
            <consortium name="WormBaseParasite"/>
        </authorList>
    </citation>
    <scope>IDENTIFICATION</scope>
</reference>
<dbReference type="WBParaSite" id="sdigi.contig438.g8321.t1">
    <property type="protein sequence ID" value="sdigi.contig438.g8321.t1"/>
    <property type="gene ID" value="sdigi.contig438.g8321"/>
</dbReference>
<protein>
    <submittedName>
        <fullName evidence="2">Uncharacterized protein</fullName>
    </submittedName>
</protein>
<dbReference type="AlphaFoldDB" id="A0A915Q108"/>